<feature type="region of interest" description="Disordered" evidence="1">
    <location>
        <begin position="229"/>
        <end position="253"/>
    </location>
</feature>
<accession>A0ABR4LZP5</accession>
<comment type="caution">
    <text evidence="2">The sequence shown here is derived from an EMBL/GenBank/DDBJ whole genome shotgun (WGS) entry which is preliminary data.</text>
</comment>
<evidence type="ECO:0000313" key="2">
    <source>
        <dbReference type="EMBL" id="KAL2869970.1"/>
    </source>
</evidence>
<feature type="region of interest" description="Disordered" evidence="1">
    <location>
        <begin position="1"/>
        <end position="31"/>
    </location>
</feature>
<proteinExistence type="predicted"/>
<keyword evidence="3" id="KW-1185">Reference proteome</keyword>
<gene>
    <name evidence="2" type="ORF">BJX67DRAFT_302018</name>
</gene>
<reference evidence="2 3" key="1">
    <citation type="submission" date="2024-07" db="EMBL/GenBank/DDBJ databases">
        <title>Section-level genome sequencing and comparative genomics of Aspergillus sections Usti and Cavernicolus.</title>
        <authorList>
            <consortium name="Lawrence Berkeley National Laboratory"/>
            <person name="Nybo J.L."/>
            <person name="Vesth T.C."/>
            <person name="Theobald S."/>
            <person name="Frisvad J.C."/>
            <person name="Larsen T.O."/>
            <person name="Kjaerboelling I."/>
            <person name="Rothschild-Mancinelli K."/>
            <person name="Lyhne E.K."/>
            <person name="Kogle M.E."/>
            <person name="Barry K."/>
            <person name="Clum A."/>
            <person name="Na H."/>
            <person name="Ledsgaard L."/>
            <person name="Lin J."/>
            <person name="Lipzen A."/>
            <person name="Kuo A."/>
            <person name="Riley R."/>
            <person name="Mondo S."/>
            <person name="Labutti K."/>
            <person name="Haridas S."/>
            <person name="Pangalinan J."/>
            <person name="Salamov A.A."/>
            <person name="Simmons B.A."/>
            <person name="Magnuson J.K."/>
            <person name="Chen J."/>
            <person name="Drula E."/>
            <person name="Henrissat B."/>
            <person name="Wiebenga A."/>
            <person name="Lubbers R.J."/>
            <person name="Gomes A.C."/>
            <person name="Macurrencykelacurrency M.R."/>
            <person name="Stajich J."/>
            <person name="Grigoriev I.V."/>
            <person name="Mortensen U.H."/>
            <person name="De Vries R.P."/>
            <person name="Baker S.E."/>
            <person name="Andersen M.R."/>
        </authorList>
    </citation>
    <scope>NUCLEOTIDE SEQUENCE [LARGE SCALE GENOMIC DNA]</scope>
    <source>
        <strain evidence="2 3">CBS 449.75</strain>
    </source>
</reference>
<dbReference type="EMBL" id="JBFXLQ010000007">
    <property type="protein sequence ID" value="KAL2869970.1"/>
    <property type="molecule type" value="Genomic_DNA"/>
</dbReference>
<name>A0ABR4LZP5_9EURO</name>
<dbReference type="RefSeq" id="XP_070888949.1">
    <property type="nucleotide sequence ID" value="XM_071026987.1"/>
</dbReference>
<feature type="compositionally biased region" description="Basic and acidic residues" evidence="1">
    <location>
        <begin position="243"/>
        <end position="253"/>
    </location>
</feature>
<sequence length="288" mass="33626">MVIRPPIGRWFPPRRRDNRTPDEQQPENQQAENQFYPGLFDVLRVRHILLWKVKPEGFPAEVVDMIVDAAEYWPSTEFAMGERRRIRKDVDEALVYTTPLCYDENTLESGSPKVLPHRTAHPCRKIVFSIVSHDQGGLHERLRLDPNRAGIYEGSFTWFDAEVIRKAHEPPQRDAVRQKMHPTEKRPQHFGPNHPLLLPRSNALQRNRTRTQEAKRHTIVWHHLDHIPANSPEAEEMEQSQGRGRDTVDGKQVRELEPGDSILVWGRARFPGWVNYVDELSVRVFWAV</sequence>
<organism evidence="2 3">
    <name type="scientific">Aspergillus lucknowensis</name>
    <dbReference type="NCBI Taxonomy" id="176173"/>
    <lineage>
        <taxon>Eukaryota</taxon>
        <taxon>Fungi</taxon>
        <taxon>Dikarya</taxon>
        <taxon>Ascomycota</taxon>
        <taxon>Pezizomycotina</taxon>
        <taxon>Eurotiomycetes</taxon>
        <taxon>Eurotiomycetidae</taxon>
        <taxon>Eurotiales</taxon>
        <taxon>Aspergillaceae</taxon>
        <taxon>Aspergillus</taxon>
        <taxon>Aspergillus subgen. Nidulantes</taxon>
    </lineage>
</organism>
<evidence type="ECO:0000313" key="3">
    <source>
        <dbReference type="Proteomes" id="UP001610432"/>
    </source>
</evidence>
<evidence type="ECO:0000256" key="1">
    <source>
        <dbReference type="SAM" id="MobiDB-lite"/>
    </source>
</evidence>
<protein>
    <submittedName>
        <fullName evidence="2">Uncharacterized protein</fullName>
    </submittedName>
</protein>
<dbReference type="GeneID" id="98142059"/>
<dbReference type="Proteomes" id="UP001610432">
    <property type="component" value="Unassembled WGS sequence"/>
</dbReference>